<evidence type="ECO:0000256" key="2">
    <source>
        <dbReference type="ARBA" id="ARBA00018784"/>
    </source>
</evidence>
<evidence type="ECO:0000256" key="10">
    <source>
        <dbReference type="PROSITE-ProRule" id="PRU00472"/>
    </source>
</evidence>
<evidence type="ECO:0000259" key="11">
    <source>
        <dbReference type="PROSITE" id="PS51133"/>
    </source>
</evidence>
<name>A0A401T300_CHIPU</name>
<proteinExistence type="predicted"/>
<keyword evidence="6" id="KW-0862">Zinc</keyword>
<evidence type="ECO:0000256" key="9">
    <source>
        <dbReference type="ARBA" id="ARBA00044497"/>
    </source>
</evidence>
<dbReference type="InterPro" id="IPR034004">
    <property type="entry name" value="Zn_ribbon_RPA12_C"/>
</dbReference>
<evidence type="ECO:0000313" key="13">
    <source>
        <dbReference type="Proteomes" id="UP000287033"/>
    </source>
</evidence>
<evidence type="ECO:0000256" key="3">
    <source>
        <dbReference type="ARBA" id="ARBA00022478"/>
    </source>
</evidence>
<sequence length="202" mass="22856">MWVGLQCLTVENAPPSPVQGADSRRIQPVFGDGWRWEQGTPRAWFEGRVYFVGWGFDRLHLAHGPVARVWFSVADNIPLPEFEGMEIHSEMVFNNPDVVQSNLAAENEDGDLKGPVVDRKCLRCGHEGMVYHTRQTRSADEGQTVFYTCTSCRHLAPSWARAGRRGSARAGEVKPSRAAEETVTEPVGWRHRLNLQTQRDIW</sequence>
<evidence type="ECO:0000256" key="1">
    <source>
        <dbReference type="ARBA" id="ARBA00004604"/>
    </source>
</evidence>
<dbReference type="GO" id="GO:0003676">
    <property type="term" value="F:nucleic acid binding"/>
    <property type="evidence" value="ECO:0007669"/>
    <property type="project" value="InterPro"/>
</dbReference>
<dbReference type="PROSITE" id="PS51133">
    <property type="entry name" value="ZF_TFIIS_2"/>
    <property type="match status" value="1"/>
</dbReference>
<keyword evidence="13" id="KW-1185">Reference proteome</keyword>
<dbReference type="Proteomes" id="UP000287033">
    <property type="component" value="Unassembled WGS sequence"/>
</dbReference>
<comment type="caution">
    <text evidence="12">The sequence shown here is derived from an EMBL/GenBank/DDBJ whole genome shotgun (WGS) entry which is preliminary data.</text>
</comment>
<protein>
    <recommendedName>
        <fullName evidence="2">DNA-directed RNA polymerase I subunit RPA12</fullName>
    </recommendedName>
    <alternativeName>
        <fullName evidence="8">DNA-directed RNA polymerase I subunit H</fullName>
    </alternativeName>
</protein>
<organism evidence="12 13">
    <name type="scientific">Chiloscyllium punctatum</name>
    <name type="common">Brownbanded bambooshark</name>
    <name type="synonym">Hemiscyllium punctatum</name>
    <dbReference type="NCBI Taxonomy" id="137246"/>
    <lineage>
        <taxon>Eukaryota</taxon>
        <taxon>Metazoa</taxon>
        <taxon>Chordata</taxon>
        <taxon>Craniata</taxon>
        <taxon>Vertebrata</taxon>
        <taxon>Chondrichthyes</taxon>
        <taxon>Elasmobranchii</taxon>
        <taxon>Galeomorphii</taxon>
        <taxon>Galeoidea</taxon>
        <taxon>Orectolobiformes</taxon>
        <taxon>Hemiscylliidae</taxon>
        <taxon>Chiloscyllium</taxon>
    </lineage>
</organism>
<dbReference type="OrthoDB" id="10056816at2759"/>
<dbReference type="Gene3D" id="2.20.25.10">
    <property type="match status" value="1"/>
</dbReference>
<evidence type="ECO:0000256" key="8">
    <source>
        <dbReference type="ARBA" id="ARBA00031781"/>
    </source>
</evidence>
<dbReference type="STRING" id="137246.A0A401T300"/>
<gene>
    <name evidence="12" type="ORF">chiPu_0015539</name>
</gene>
<evidence type="ECO:0000256" key="4">
    <source>
        <dbReference type="ARBA" id="ARBA00022723"/>
    </source>
</evidence>
<reference evidence="12 13" key="1">
    <citation type="journal article" date="2018" name="Nat. Ecol. Evol.">
        <title>Shark genomes provide insights into elasmobranch evolution and the origin of vertebrates.</title>
        <authorList>
            <person name="Hara Y"/>
            <person name="Yamaguchi K"/>
            <person name="Onimaru K"/>
            <person name="Kadota M"/>
            <person name="Koyanagi M"/>
            <person name="Keeley SD"/>
            <person name="Tatsumi K"/>
            <person name="Tanaka K"/>
            <person name="Motone F"/>
            <person name="Kageyama Y"/>
            <person name="Nozu R"/>
            <person name="Adachi N"/>
            <person name="Nishimura O"/>
            <person name="Nakagawa R"/>
            <person name="Tanegashima C"/>
            <person name="Kiyatake I"/>
            <person name="Matsumoto R"/>
            <person name="Murakumo K"/>
            <person name="Nishida K"/>
            <person name="Terakita A"/>
            <person name="Kuratani S"/>
            <person name="Sato K"/>
            <person name="Hyodo S Kuraku.S."/>
        </authorList>
    </citation>
    <scope>NUCLEOTIDE SEQUENCE [LARGE SCALE GENOMIC DNA]</scope>
</reference>
<dbReference type="GO" id="GO:0006363">
    <property type="term" value="P:termination of RNA polymerase I transcription"/>
    <property type="evidence" value="ECO:0007669"/>
    <property type="project" value="TreeGrafter"/>
</dbReference>
<comment type="subcellular location">
    <subcellularLocation>
        <location evidence="1">Nucleus</location>
        <location evidence="1">Nucleolus</location>
    </subcellularLocation>
</comment>
<keyword evidence="3" id="KW-0240">DNA-directed RNA polymerase</keyword>
<dbReference type="SUPFAM" id="SSF57783">
    <property type="entry name" value="Zinc beta-ribbon"/>
    <property type="match status" value="1"/>
</dbReference>
<comment type="function">
    <text evidence="9">Core component of RNA polymerase I (Pol I), a DNA-dependent RNA polymerase which synthesizes ribosomal RNA precursors using the four ribonucleoside triphosphates as substrates. Can mediate Pol I proofreading of the nascent RNA transcript. Anchors into the Pol I active site to monitor transcription fidelity and cleave mis-incorporated 5'-ribonucleotides.</text>
</comment>
<dbReference type="GO" id="GO:0005736">
    <property type="term" value="C:RNA polymerase I complex"/>
    <property type="evidence" value="ECO:0007669"/>
    <property type="project" value="TreeGrafter"/>
</dbReference>
<dbReference type="EMBL" id="BEZZ01000930">
    <property type="protein sequence ID" value="GCC37039.1"/>
    <property type="molecule type" value="Genomic_DNA"/>
</dbReference>
<dbReference type="InterPro" id="IPR001222">
    <property type="entry name" value="Znf_TFIIS"/>
</dbReference>
<evidence type="ECO:0000256" key="6">
    <source>
        <dbReference type="ARBA" id="ARBA00022833"/>
    </source>
</evidence>
<keyword evidence="4" id="KW-0479">Metal-binding</keyword>
<keyword evidence="5 10" id="KW-0863">Zinc-finger</keyword>
<keyword evidence="7" id="KW-0539">Nucleus</keyword>
<dbReference type="AlphaFoldDB" id="A0A401T300"/>
<evidence type="ECO:0000256" key="5">
    <source>
        <dbReference type="ARBA" id="ARBA00022771"/>
    </source>
</evidence>
<dbReference type="CDD" id="cd10507">
    <property type="entry name" value="Zn-ribbon_RPA12"/>
    <property type="match status" value="1"/>
</dbReference>
<dbReference type="PANTHER" id="PTHR11239:SF14">
    <property type="entry name" value="DNA-DIRECTED RNA POLYMERASE I SUBUNIT RPA12"/>
    <property type="match status" value="1"/>
</dbReference>
<dbReference type="InterPro" id="IPR012164">
    <property type="entry name" value="Rpa12/Rpb9/Rpc10/TFS"/>
</dbReference>
<dbReference type="GO" id="GO:0003899">
    <property type="term" value="F:DNA-directed RNA polymerase activity"/>
    <property type="evidence" value="ECO:0007669"/>
    <property type="project" value="InterPro"/>
</dbReference>
<accession>A0A401T300</accession>
<dbReference type="GO" id="GO:0008270">
    <property type="term" value="F:zinc ion binding"/>
    <property type="evidence" value="ECO:0007669"/>
    <property type="project" value="UniProtKB-KW"/>
</dbReference>
<keyword evidence="3" id="KW-0804">Transcription</keyword>
<dbReference type="PANTHER" id="PTHR11239">
    <property type="entry name" value="DNA-DIRECTED RNA POLYMERASE"/>
    <property type="match status" value="1"/>
</dbReference>
<dbReference type="Pfam" id="PF01096">
    <property type="entry name" value="Zn_ribbon_TFIIS"/>
    <property type="match status" value="1"/>
</dbReference>
<evidence type="ECO:0000256" key="7">
    <source>
        <dbReference type="ARBA" id="ARBA00023242"/>
    </source>
</evidence>
<evidence type="ECO:0000313" key="12">
    <source>
        <dbReference type="EMBL" id="GCC37039.1"/>
    </source>
</evidence>
<dbReference type="SMART" id="SM00440">
    <property type="entry name" value="ZnF_C2C2"/>
    <property type="match status" value="1"/>
</dbReference>
<feature type="domain" description="TFIIS-type" evidence="11">
    <location>
        <begin position="117"/>
        <end position="157"/>
    </location>
</feature>